<organism evidence="1 2">
    <name type="scientific">Acinetobacter parvus DSM 16617 = CIP 108168</name>
    <dbReference type="NCBI Taxonomy" id="981333"/>
    <lineage>
        <taxon>Bacteria</taxon>
        <taxon>Pseudomonadati</taxon>
        <taxon>Pseudomonadota</taxon>
        <taxon>Gammaproteobacteria</taxon>
        <taxon>Moraxellales</taxon>
        <taxon>Moraxellaceae</taxon>
        <taxon>Acinetobacter</taxon>
    </lineage>
</organism>
<gene>
    <name evidence="1" type="ORF">F988_01419</name>
</gene>
<sequence length="73" mass="8644">MKFVVYRVSTQLNLDINPLDSRIFLVQYKIVLAVYSLITSPVLNFLCLEQNTVYHHLLLDKVYSDQSMYQQFL</sequence>
<reference evidence="1 2" key="1">
    <citation type="submission" date="2013-02" db="EMBL/GenBank/DDBJ databases">
        <title>The Genome Sequence of Acinetobacter parvus CIP 108168.</title>
        <authorList>
            <consortium name="The Broad Institute Genome Sequencing Platform"/>
            <consortium name="The Broad Institute Genome Sequencing Center for Infectious Disease"/>
            <person name="Cerqueira G."/>
            <person name="Feldgarden M."/>
            <person name="Courvalin P."/>
            <person name="Perichon B."/>
            <person name="Grillot-Courvalin C."/>
            <person name="Clermont D."/>
            <person name="Rocha E."/>
            <person name="Yoon E.-J."/>
            <person name="Nemec A."/>
            <person name="Walker B."/>
            <person name="Young S.K."/>
            <person name="Zeng Q."/>
            <person name="Gargeya S."/>
            <person name="Fitzgerald M."/>
            <person name="Haas B."/>
            <person name="Abouelleil A."/>
            <person name="Alvarado L."/>
            <person name="Arachchi H.M."/>
            <person name="Berlin A.M."/>
            <person name="Chapman S.B."/>
            <person name="Dewar J."/>
            <person name="Goldberg J."/>
            <person name="Griggs A."/>
            <person name="Gujja S."/>
            <person name="Hansen M."/>
            <person name="Howarth C."/>
            <person name="Imamovic A."/>
            <person name="Larimer J."/>
            <person name="McCowan C."/>
            <person name="Murphy C."/>
            <person name="Neiman D."/>
            <person name="Pearson M."/>
            <person name="Priest M."/>
            <person name="Roberts A."/>
            <person name="Saif S."/>
            <person name="Shea T."/>
            <person name="Sisk P."/>
            <person name="Sykes S."/>
            <person name="Wortman J."/>
            <person name="Nusbaum C."/>
            <person name="Birren B."/>
        </authorList>
    </citation>
    <scope>NUCLEOTIDE SEQUENCE [LARGE SCALE GENOMIC DNA]</scope>
    <source>
        <strain evidence="1 2">CIP 108168</strain>
    </source>
</reference>
<evidence type="ECO:0000313" key="1">
    <source>
        <dbReference type="EMBL" id="ENU36381.1"/>
    </source>
</evidence>
<dbReference type="EMBL" id="APOM01000044">
    <property type="protein sequence ID" value="ENU36381.1"/>
    <property type="molecule type" value="Genomic_DNA"/>
</dbReference>
<accession>N8QC93</accession>
<comment type="caution">
    <text evidence="1">The sequence shown here is derived from an EMBL/GenBank/DDBJ whole genome shotgun (WGS) entry which is preliminary data.</text>
</comment>
<name>N8QC93_9GAMM</name>
<evidence type="ECO:0000313" key="2">
    <source>
        <dbReference type="Proteomes" id="UP000023776"/>
    </source>
</evidence>
<dbReference type="PATRIC" id="fig|981333.9.peg.1467"/>
<proteinExistence type="predicted"/>
<dbReference type="Proteomes" id="UP000023776">
    <property type="component" value="Unassembled WGS sequence"/>
</dbReference>
<dbReference type="AlphaFoldDB" id="N8QC93"/>
<keyword evidence="2" id="KW-1185">Reference proteome</keyword>
<dbReference type="HOGENOM" id="CLU_2696102_0_0_6"/>
<protein>
    <submittedName>
        <fullName evidence="1">Uncharacterized protein</fullName>
    </submittedName>
</protein>